<dbReference type="Proteomes" id="UP000000577">
    <property type="component" value="Chromosome"/>
</dbReference>
<dbReference type="eggNOG" id="ENOG502ZS0P">
    <property type="taxonomic scope" value="Bacteria"/>
</dbReference>
<dbReference type="PATRIC" id="fig|243231.5.peg.1049"/>
<protein>
    <submittedName>
        <fullName evidence="2">PilZ domain protein</fullName>
    </submittedName>
</protein>
<dbReference type="AlphaFoldDB" id="Q74EB2"/>
<dbReference type="Gene3D" id="2.40.10.220">
    <property type="entry name" value="predicted glycosyltransferase like domains"/>
    <property type="match status" value="1"/>
</dbReference>
<gene>
    <name evidence="2" type="ordered locus">GSU1051</name>
</gene>
<feature type="domain" description="PilZ" evidence="1">
    <location>
        <begin position="3"/>
        <end position="92"/>
    </location>
</feature>
<dbReference type="KEGG" id="gsu:GSU1051"/>
<evidence type="ECO:0000313" key="2">
    <source>
        <dbReference type="EMBL" id="AAR34377.1"/>
    </source>
</evidence>
<name>Q74EB2_GEOSL</name>
<keyword evidence="3" id="KW-1185">Reference proteome</keyword>
<dbReference type="InParanoid" id="Q74EB2"/>
<reference evidence="2 3" key="1">
    <citation type="journal article" date="2003" name="Science">
        <title>Genome of Geobacter sulfurreducens: metal reduction in subsurface environments.</title>
        <authorList>
            <person name="Methe B.A."/>
            <person name="Nelson K.E."/>
            <person name="Eisen J.A."/>
            <person name="Paulsen I.T."/>
            <person name="Nelson W."/>
            <person name="Heidelberg J.F."/>
            <person name="Wu D."/>
            <person name="Wu M."/>
            <person name="Ward N."/>
            <person name="Beanan M.J."/>
            <person name="Dodson R.J."/>
            <person name="Madupu R."/>
            <person name="Brinkac L.M."/>
            <person name="Daugherty S.C."/>
            <person name="DeBoy R.T."/>
            <person name="Durkin A.S."/>
            <person name="Gwinn M."/>
            <person name="Kolonay J.F."/>
            <person name="Sullivan S.A."/>
            <person name="Haft D.H."/>
            <person name="Selengut J."/>
            <person name="Davidsen T.M."/>
            <person name="Zafar N."/>
            <person name="White O."/>
            <person name="Tran B."/>
            <person name="Romero C."/>
            <person name="Forberger H.A."/>
            <person name="Weidman J."/>
            <person name="Khouri H."/>
            <person name="Feldblyum T.V."/>
            <person name="Utterback T.R."/>
            <person name="Van Aken S.E."/>
            <person name="Lovley D.R."/>
            <person name="Fraser C.M."/>
        </authorList>
    </citation>
    <scope>NUCLEOTIDE SEQUENCE [LARGE SCALE GENOMIC DNA]</scope>
    <source>
        <strain evidence="3">ATCC 51573 / DSM 12127 / PCA</strain>
    </source>
</reference>
<sequence length="113" mass="13025">MVEKRKTGRSKKRLSLRFGTDTPSRLAFTEDVSPRGLFIKTTNLCPPGTLIQIELELPDSEPVFLEGMVRWSKKVPPQVIHLVRKSGMGIKITQFIAGEERYRRFIDELRRTP</sequence>
<dbReference type="SMR" id="Q74EB2"/>
<dbReference type="InterPro" id="IPR009875">
    <property type="entry name" value="PilZ_domain"/>
</dbReference>
<dbReference type="GO" id="GO:0035438">
    <property type="term" value="F:cyclic-di-GMP binding"/>
    <property type="evidence" value="ECO:0007669"/>
    <property type="project" value="InterPro"/>
</dbReference>
<reference evidence="2 3" key="2">
    <citation type="journal article" date="2012" name="BMC Genomics">
        <title>Comparative genomic analysis of Geobacter sulfurreducens KN400, a strain with enhanced capacity for extracellular electron transfer and electricity production.</title>
        <authorList>
            <person name="Butler J.E."/>
            <person name="Young N.D."/>
            <person name="Aklujkar M."/>
            <person name="Lovley D.R."/>
        </authorList>
    </citation>
    <scope>NUCLEOTIDE SEQUENCE [LARGE SCALE GENOMIC DNA]</scope>
    <source>
        <strain evidence="3">ATCC 51573 / DSM 12127 / PCA</strain>
    </source>
</reference>
<dbReference type="OrthoDB" id="5387720at2"/>
<organism evidence="2 3">
    <name type="scientific">Geobacter sulfurreducens (strain ATCC 51573 / DSM 12127 / PCA)</name>
    <dbReference type="NCBI Taxonomy" id="243231"/>
    <lineage>
        <taxon>Bacteria</taxon>
        <taxon>Pseudomonadati</taxon>
        <taxon>Thermodesulfobacteriota</taxon>
        <taxon>Desulfuromonadia</taxon>
        <taxon>Geobacterales</taxon>
        <taxon>Geobacteraceae</taxon>
        <taxon>Geobacter</taxon>
    </lineage>
</organism>
<dbReference type="RefSeq" id="WP_010941712.1">
    <property type="nucleotide sequence ID" value="NC_002939.5"/>
</dbReference>
<dbReference type="SUPFAM" id="SSF141371">
    <property type="entry name" value="PilZ domain-like"/>
    <property type="match status" value="1"/>
</dbReference>
<accession>Q74EB2</accession>
<evidence type="ECO:0000313" key="3">
    <source>
        <dbReference type="Proteomes" id="UP000000577"/>
    </source>
</evidence>
<dbReference type="Pfam" id="PF07238">
    <property type="entry name" value="PilZ"/>
    <property type="match status" value="1"/>
</dbReference>
<dbReference type="EMBL" id="AE017180">
    <property type="protein sequence ID" value="AAR34377.1"/>
    <property type="molecule type" value="Genomic_DNA"/>
</dbReference>
<evidence type="ECO:0000259" key="1">
    <source>
        <dbReference type="Pfam" id="PF07238"/>
    </source>
</evidence>
<dbReference type="EnsemblBacteria" id="AAR34377">
    <property type="protein sequence ID" value="AAR34377"/>
    <property type="gene ID" value="GSU1051"/>
</dbReference>
<proteinExistence type="predicted"/>
<dbReference type="HOGENOM" id="CLU_2142307_0_0_7"/>